<organism evidence="1 2">
    <name type="scientific">Microbacterium phage Nicole72</name>
    <dbReference type="NCBI Taxonomy" id="3062838"/>
    <lineage>
        <taxon>Viruses</taxon>
        <taxon>Duplodnaviria</taxon>
        <taxon>Heunggongvirae</taxon>
        <taxon>Uroviricota</taxon>
        <taxon>Caudoviricetes</taxon>
        <taxon>Hodgkinviridae</taxon>
        <taxon>Meganvirus</taxon>
        <taxon>Meganvirus nichole72</taxon>
    </lineage>
</organism>
<proteinExistence type="predicted"/>
<protein>
    <submittedName>
        <fullName evidence="1">Uncharacterized protein</fullName>
    </submittedName>
</protein>
<name>A0ACD4UJK0_9CAUD</name>
<evidence type="ECO:0000313" key="1">
    <source>
        <dbReference type="EMBL" id="WKW87106.1"/>
    </source>
</evidence>
<reference evidence="1" key="1">
    <citation type="submission" date="2023-06" db="EMBL/GenBank/DDBJ databases">
        <authorList>
            <person name="Byrum C.A."/>
            <person name="Fullante V.A."/>
            <person name="Ghosh G."/>
            <person name="Ivey A.L."/>
            <person name="Joby C.P."/>
            <person name="Johnson E."/>
            <person name="Kamil H.A."/>
            <person name="Martinez L."/>
            <person name="Tutelo G.A."/>
            <person name="Wilson D."/>
            <person name="Ziegler A.J."/>
            <person name="Garlena R.A."/>
            <person name="Russell D.A."/>
            <person name="Jacobs-Sera D."/>
            <person name="Hatfull G.F."/>
        </authorList>
    </citation>
    <scope>NUCLEOTIDE SEQUENCE</scope>
</reference>
<evidence type="ECO:0000313" key="2">
    <source>
        <dbReference type="Proteomes" id="UP001654554"/>
    </source>
</evidence>
<dbReference type="Proteomes" id="UP001654554">
    <property type="component" value="Segment"/>
</dbReference>
<sequence>MSADAFGQMMGPHAKRLDKPAEKAARAAMGIPDEATVVPMDMTRSPLFVCAFEDDDGGLQIMARATIGKRPAASLLRQIAEQWEAQADEEGEGDGAPE</sequence>
<dbReference type="EMBL" id="OR159674">
    <property type="protein sequence ID" value="WKW87106.1"/>
    <property type="molecule type" value="Genomic_DNA"/>
</dbReference>
<accession>A0ACD4UJK0</accession>
<keyword evidence="2" id="KW-1185">Reference proteome</keyword>
<gene>
    <name evidence="1" type="primary">69</name>
    <name evidence="1" type="ORF">SEA_NICOLE72_69</name>
</gene>